<organism evidence="2 3">
    <name type="scientific">Candidatus Clostridium eludens</name>
    <dbReference type="NCBI Taxonomy" id="3381663"/>
    <lineage>
        <taxon>Bacteria</taxon>
        <taxon>Bacillati</taxon>
        <taxon>Bacillota</taxon>
        <taxon>Clostridia</taxon>
        <taxon>Eubacteriales</taxon>
        <taxon>Clostridiaceae</taxon>
        <taxon>Clostridium</taxon>
    </lineage>
</organism>
<comment type="caution">
    <text evidence="2">The sequence shown here is derived from an EMBL/GenBank/DDBJ whole genome shotgun (WGS) entry which is preliminary data.</text>
</comment>
<keyword evidence="1" id="KW-0812">Transmembrane</keyword>
<keyword evidence="1" id="KW-0472">Membrane</keyword>
<sequence length="112" mass="13369">MDKKLFYLKLIHTMIWTFYVFVFFYILYAGIYNKIDLYLWIAIGLEIIEVVILIIFKGKCPLTILGYKYIDNPEVGFDIFLPRWLAKYNKLIYGSGLVIVMLIIIYRIVKIK</sequence>
<proteinExistence type="predicted"/>
<keyword evidence="1" id="KW-1133">Transmembrane helix</keyword>
<accession>A0ABW8SQ35</accession>
<keyword evidence="3" id="KW-1185">Reference proteome</keyword>
<gene>
    <name evidence="2" type="ORF">ACJDU8_21945</name>
</gene>
<evidence type="ECO:0000256" key="1">
    <source>
        <dbReference type="SAM" id="Phobius"/>
    </source>
</evidence>
<dbReference type="RefSeq" id="WP_406794311.1">
    <property type="nucleotide sequence ID" value="NZ_JBJHZX010000050.1"/>
</dbReference>
<protein>
    <recommendedName>
        <fullName evidence="4">DUF2784 domain-containing protein</fullName>
    </recommendedName>
</protein>
<feature type="transmembrane region" description="Helical" evidence="1">
    <location>
        <begin position="91"/>
        <end position="109"/>
    </location>
</feature>
<feature type="transmembrane region" description="Helical" evidence="1">
    <location>
        <begin position="7"/>
        <end position="31"/>
    </location>
</feature>
<name>A0ABW8SQ35_9CLOT</name>
<dbReference type="EMBL" id="JBJHZX010000050">
    <property type="protein sequence ID" value="MFL0198202.1"/>
    <property type="molecule type" value="Genomic_DNA"/>
</dbReference>
<evidence type="ECO:0000313" key="3">
    <source>
        <dbReference type="Proteomes" id="UP001623660"/>
    </source>
</evidence>
<dbReference type="Proteomes" id="UP001623660">
    <property type="component" value="Unassembled WGS sequence"/>
</dbReference>
<feature type="transmembrane region" description="Helical" evidence="1">
    <location>
        <begin position="37"/>
        <end position="56"/>
    </location>
</feature>
<reference evidence="2 3" key="1">
    <citation type="submission" date="2024-11" db="EMBL/GenBank/DDBJ databases">
        <authorList>
            <person name="Heng Y.C."/>
            <person name="Lim A.C.H."/>
            <person name="Lee J.K.Y."/>
            <person name="Kittelmann S."/>
        </authorList>
    </citation>
    <scope>NUCLEOTIDE SEQUENCE [LARGE SCALE GENOMIC DNA]</scope>
    <source>
        <strain evidence="2 3">WILCCON 0269</strain>
    </source>
</reference>
<evidence type="ECO:0008006" key="4">
    <source>
        <dbReference type="Google" id="ProtNLM"/>
    </source>
</evidence>
<evidence type="ECO:0000313" key="2">
    <source>
        <dbReference type="EMBL" id="MFL0198202.1"/>
    </source>
</evidence>